<dbReference type="Proteomes" id="UP000181884">
    <property type="component" value="Unassembled WGS sequence"/>
</dbReference>
<dbReference type="InterPro" id="IPR005194">
    <property type="entry name" value="Glyco_hydro_65_C"/>
</dbReference>
<dbReference type="PANTHER" id="PTHR11051:SF8">
    <property type="entry name" value="PROTEIN-GLUCOSYLGALACTOSYLHYDROXYLYSINE GLUCOSIDASE"/>
    <property type="match status" value="1"/>
</dbReference>
<evidence type="ECO:0000256" key="2">
    <source>
        <dbReference type="ARBA" id="ARBA00022676"/>
    </source>
</evidence>
<evidence type="ECO:0000256" key="4">
    <source>
        <dbReference type="PIRSR" id="PIRSR036289-50"/>
    </source>
</evidence>
<protein>
    <submittedName>
        <fullName evidence="9">Glycosyl hydrolase family 65 central catalytic domain protein</fullName>
    </submittedName>
</protein>
<dbReference type="PIRSF" id="PIRSF036289">
    <property type="entry name" value="Glycosyl_hydrolase_malt_phosph"/>
    <property type="match status" value="1"/>
</dbReference>
<dbReference type="InterPro" id="IPR008928">
    <property type="entry name" value="6-hairpin_glycosidase_sf"/>
</dbReference>
<dbReference type="Pfam" id="PF03636">
    <property type="entry name" value="Glyco_hydro_65N"/>
    <property type="match status" value="1"/>
</dbReference>
<dbReference type="EMBL" id="JXKH01000001">
    <property type="protein sequence ID" value="OJG20331.1"/>
    <property type="molecule type" value="Genomic_DNA"/>
</dbReference>
<dbReference type="STRING" id="214095.RU97_GL000564"/>
<dbReference type="InterPro" id="IPR037018">
    <property type="entry name" value="GH65_N"/>
</dbReference>
<keyword evidence="9" id="KW-0378">Hydrolase</keyword>
<keyword evidence="3" id="KW-0808">Transferase</keyword>
<feature type="domain" description="Glycoside hydrolase family 65 C-terminal" evidence="7">
    <location>
        <begin position="803"/>
        <end position="861"/>
    </location>
</feature>
<proteinExistence type="inferred from homology"/>
<evidence type="ECO:0000256" key="5">
    <source>
        <dbReference type="PIRSR" id="PIRSR036289-51"/>
    </source>
</evidence>
<dbReference type="Gene3D" id="2.60.420.10">
    <property type="entry name" value="Maltose phosphorylase, domain 3"/>
    <property type="match status" value="1"/>
</dbReference>
<dbReference type="Pfam" id="PF03633">
    <property type="entry name" value="Glyco_hydro_65C"/>
    <property type="match status" value="1"/>
</dbReference>
<dbReference type="InterPro" id="IPR005196">
    <property type="entry name" value="Glyco_hydro_65_N"/>
</dbReference>
<dbReference type="InterPro" id="IPR011013">
    <property type="entry name" value="Gal_mutarotase_sf_dom"/>
</dbReference>
<comment type="similarity">
    <text evidence="1">Belongs to the glycosyl hydrolase 65 family.</text>
</comment>
<dbReference type="Gene3D" id="1.50.10.10">
    <property type="match status" value="1"/>
</dbReference>
<dbReference type="Gene3D" id="2.70.98.40">
    <property type="entry name" value="Glycoside hydrolase, family 65, N-terminal domain"/>
    <property type="match status" value="1"/>
</dbReference>
<sequence length="876" mass="99557">MKHATIQVIEQALHFTGPDQKAISFDDTNIKVIQQLCDEQQLIGGTIESSPINVTTTNGQQDLAHWLSEQLNLPFAYQAEDLAQAQADFPWILRYSGYTPGKDEYSVESLLTIGNGFLGLRGTTPEMEIADENYPATYLASLYDQAASKVGDRTIYNEDFVNAPNLQKIYLLIDNEKIDIANNHILSFERELDLRTGLFQSKALIETRQGKQVLITSKKIVSMAAKHYYSISYQVTPVNFSGTLTLVAEADGAVYNYNVARYRSLTQRHLTIDKLAANGANALLVAKTKQSQITISQHSTLHSELDLTNLVIEQTDEKIQQKLTFSASEGTAYTLEKTVAVYQARPHEKLPDVGLSLASLPNFNALYSESKKAWRKLWREAGLKVEGDLMSQKLLNLHTYHLLCSASPNGNQGLDASVTARGLHGEAYRGHIFWDELFILPFYILHFPETAKQLLLYRYHRLAAAKKAASEVGYEGAMFPWQSGLDGSEESQELHLNPISGEWKEDHSRRQRHVSLAIAYNVWQYWHNTRDREFMIDYGLEIMLEIAAFWRSIAQWDPQTERYIIEGVMGPDEFHEGYPHSKTGGLKNNAYTNMMVVWLFEEVEKLQHYFPQELPLITNQIGLTSEKLAEIGKIRQRLQLEIDPAGIIAQFEGYFQLQELDWDYYREKYGNVYRMDRILNAEGRSADEYQVAKQADSLMIFYNLAKNQVDRILHDLGYKLPDNYVEKNLHYYLARTSHGSTLSRVVHAQLAAMVKEDALAWQLYQEALTSDYQDIQGGTTAEGIHAGVMAATLFIPLTTFAGMDIREQQLHFQPRMPQAWQSLSYRMTFQGIRYKVSVSHDALVISPSHPTTILVNQTAYSLNAGEATTIFYKEVL</sequence>
<evidence type="ECO:0000313" key="10">
    <source>
        <dbReference type="Proteomes" id="UP000181884"/>
    </source>
</evidence>
<feature type="active site" description="Proton donor" evidence="4">
    <location>
        <position position="573"/>
    </location>
</feature>
<name>A0A1L8RKN0_9ENTE</name>
<evidence type="ECO:0000259" key="6">
    <source>
        <dbReference type="Pfam" id="PF03632"/>
    </source>
</evidence>
<dbReference type="InterPro" id="IPR017045">
    <property type="entry name" value="Malt_Pase/Glycosyl_Hdrlase"/>
</dbReference>
<feature type="domain" description="Glycoside hydrolase family 65 N-terminal" evidence="8">
    <location>
        <begin position="96"/>
        <end position="344"/>
    </location>
</feature>
<organism evidence="9 10">
    <name type="scientific">Enterococcus canis</name>
    <dbReference type="NCBI Taxonomy" id="214095"/>
    <lineage>
        <taxon>Bacteria</taxon>
        <taxon>Bacillati</taxon>
        <taxon>Bacillota</taxon>
        <taxon>Bacilli</taxon>
        <taxon>Lactobacillales</taxon>
        <taxon>Enterococcaceae</taxon>
        <taxon>Enterococcus</taxon>
    </lineage>
</organism>
<dbReference type="GO" id="GO:0005975">
    <property type="term" value="P:carbohydrate metabolic process"/>
    <property type="evidence" value="ECO:0007669"/>
    <property type="project" value="InterPro"/>
</dbReference>
<reference evidence="9 10" key="1">
    <citation type="submission" date="2014-12" db="EMBL/GenBank/DDBJ databases">
        <title>Draft genome sequences of 29 type strains of Enterococci.</title>
        <authorList>
            <person name="Zhong Z."/>
            <person name="Sun Z."/>
            <person name="Liu W."/>
            <person name="Zhang W."/>
            <person name="Zhang H."/>
        </authorList>
    </citation>
    <scope>NUCLEOTIDE SEQUENCE [LARGE SCALE GENOMIC DNA]</scope>
    <source>
        <strain evidence="9 10">DSM 17029</strain>
    </source>
</reference>
<gene>
    <name evidence="9" type="ORF">RU97_GL000564</name>
</gene>
<keyword evidence="10" id="KW-1185">Reference proteome</keyword>
<dbReference type="GO" id="GO:0004553">
    <property type="term" value="F:hydrolase activity, hydrolyzing O-glycosyl compounds"/>
    <property type="evidence" value="ECO:0007669"/>
    <property type="project" value="TreeGrafter"/>
</dbReference>
<evidence type="ECO:0000313" key="9">
    <source>
        <dbReference type="EMBL" id="OJG20331.1"/>
    </source>
</evidence>
<dbReference type="GO" id="GO:0030246">
    <property type="term" value="F:carbohydrate binding"/>
    <property type="evidence" value="ECO:0007669"/>
    <property type="project" value="InterPro"/>
</dbReference>
<accession>A0A1L8RKN0</accession>
<feature type="binding site" evidence="5">
    <location>
        <begin position="434"/>
        <end position="435"/>
    </location>
    <ligand>
        <name>substrate</name>
    </ligand>
</feature>
<dbReference type="SUPFAM" id="SSF48208">
    <property type="entry name" value="Six-hairpin glycosidases"/>
    <property type="match status" value="1"/>
</dbReference>
<dbReference type="GO" id="GO:0016757">
    <property type="term" value="F:glycosyltransferase activity"/>
    <property type="evidence" value="ECO:0007669"/>
    <property type="project" value="UniProtKB-KW"/>
</dbReference>
<comment type="caution">
    <text evidence="9">The sequence shown here is derived from an EMBL/GenBank/DDBJ whole genome shotgun (WGS) entry which is preliminary data.</text>
</comment>
<keyword evidence="2" id="KW-0328">Glycosyltransferase</keyword>
<dbReference type="InterPro" id="IPR012341">
    <property type="entry name" value="6hp_glycosidase-like_sf"/>
</dbReference>
<dbReference type="InterPro" id="IPR005195">
    <property type="entry name" value="Glyco_hydro_65_M"/>
</dbReference>
<feature type="domain" description="Glycoside hydrolase family 65 central catalytic" evidence="6">
    <location>
        <begin position="397"/>
        <end position="793"/>
    </location>
</feature>
<dbReference type="PANTHER" id="PTHR11051">
    <property type="entry name" value="GLYCOSYL HYDROLASE-RELATED"/>
    <property type="match status" value="1"/>
</dbReference>
<dbReference type="SUPFAM" id="SSF74650">
    <property type="entry name" value="Galactose mutarotase-like"/>
    <property type="match status" value="1"/>
</dbReference>
<evidence type="ECO:0000256" key="3">
    <source>
        <dbReference type="ARBA" id="ARBA00022679"/>
    </source>
</evidence>
<evidence type="ECO:0000259" key="7">
    <source>
        <dbReference type="Pfam" id="PF03633"/>
    </source>
</evidence>
<dbReference type="AlphaFoldDB" id="A0A1L8RKN0"/>
<dbReference type="RefSeq" id="WP_082703263.1">
    <property type="nucleotide sequence ID" value="NZ_JXKH01000001.1"/>
</dbReference>
<feature type="binding site" evidence="5">
    <location>
        <begin position="693"/>
        <end position="694"/>
    </location>
    <ligand>
        <name>substrate</name>
    </ligand>
</feature>
<evidence type="ECO:0000256" key="1">
    <source>
        <dbReference type="ARBA" id="ARBA00006768"/>
    </source>
</evidence>
<evidence type="ECO:0000259" key="8">
    <source>
        <dbReference type="Pfam" id="PF03636"/>
    </source>
</evidence>
<dbReference type="Pfam" id="PF03632">
    <property type="entry name" value="Glyco_hydro_65m"/>
    <property type="match status" value="1"/>
</dbReference>